<evidence type="ECO:0000313" key="2">
    <source>
        <dbReference type="EMBL" id="AGA29517.1"/>
    </source>
</evidence>
<dbReference type="EMBL" id="CP003364">
    <property type="protein sequence ID" value="AGA29517.1"/>
    <property type="molecule type" value="Genomic_DNA"/>
</dbReference>
<evidence type="ECO:0000259" key="1">
    <source>
        <dbReference type="Pfam" id="PF07596"/>
    </source>
</evidence>
<dbReference type="NCBIfam" id="TIGR02532">
    <property type="entry name" value="IV_pilin_GFxxxE"/>
    <property type="match status" value="1"/>
</dbReference>
<dbReference type="PANTHER" id="PTHR30093">
    <property type="entry name" value="GENERAL SECRETION PATHWAY PROTEIN G"/>
    <property type="match status" value="1"/>
</dbReference>
<dbReference type="Proteomes" id="UP000010798">
    <property type="component" value="Chromosome"/>
</dbReference>
<dbReference type="STRING" id="886293.Sinac_5368"/>
<keyword evidence="3" id="KW-1185">Reference proteome</keyword>
<dbReference type="Gene3D" id="3.30.700.10">
    <property type="entry name" value="Glycoprotein, Type 4 Pilin"/>
    <property type="match status" value="1"/>
</dbReference>
<dbReference type="InterPro" id="IPR045584">
    <property type="entry name" value="Pilin-like"/>
</dbReference>
<gene>
    <name evidence="2" type="ordered locus">Sinac_5368</name>
</gene>
<dbReference type="KEGG" id="saci:Sinac_5368"/>
<dbReference type="InterPro" id="IPR027558">
    <property type="entry name" value="Pre_pil_HX9DG_C"/>
</dbReference>
<dbReference type="NCBIfam" id="TIGR04294">
    <property type="entry name" value="pre_pil_HX9DG"/>
    <property type="match status" value="1"/>
</dbReference>
<reference evidence="2 3" key="1">
    <citation type="submission" date="2012-02" db="EMBL/GenBank/DDBJ databases">
        <title>Complete sequence of chromosome of Singulisphaera acidiphila DSM 18658.</title>
        <authorList>
            <consortium name="US DOE Joint Genome Institute (JGI-PGF)"/>
            <person name="Lucas S."/>
            <person name="Copeland A."/>
            <person name="Lapidus A."/>
            <person name="Glavina del Rio T."/>
            <person name="Dalin E."/>
            <person name="Tice H."/>
            <person name="Bruce D."/>
            <person name="Goodwin L."/>
            <person name="Pitluck S."/>
            <person name="Peters L."/>
            <person name="Ovchinnikova G."/>
            <person name="Chertkov O."/>
            <person name="Kyrpides N."/>
            <person name="Mavromatis K."/>
            <person name="Ivanova N."/>
            <person name="Brettin T."/>
            <person name="Detter J.C."/>
            <person name="Han C."/>
            <person name="Larimer F."/>
            <person name="Land M."/>
            <person name="Hauser L."/>
            <person name="Markowitz V."/>
            <person name="Cheng J.-F."/>
            <person name="Hugenholtz P."/>
            <person name="Woyke T."/>
            <person name="Wu D."/>
            <person name="Tindall B."/>
            <person name="Pomrenke H."/>
            <person name="Brambilla E."/>
            <person name="Klenk H.-P."/>
            <person name="Eisen J.A."/>
        </authorList>
    </citation>
    <scope>NUCLEOTIDE SEQUENCE [LARGE SCALE GENOMIC DNA]</scope>
    <source>
        <strain evidence="3">ATCC BAA-1392 / DSM 18658 / VKM B-2454 / MOB10</strain>
    </source>
</reference>
<sequence length="341" mass="35742">MRVPPRAFTLIELLVVIAIIAVLIALLLPAVQAAREAARRMQCLNNLKQIGLALHNYESSVGSLPWGRGPDRGISNNMGSSALVMIALHLEQGAAYNTVNFADVNNPDGPFQGTNLTNSTAFRIQIGTLLCPSDQDRLTSVFGKTNYAAASGSDPRINSTSADGMFRGGDNNTTTARIVSFRDVVDGLSNTAAFSEKVKGIGGAATDNRTFPDLGTPSSSIVGLSLPNPNSTAIYNAACKPLDPKLPGTTLQNIRPQGSMWFSGNKNQARYTHTMPPNTGNCGYGADGDGGAITAASRHSGGVNVLFGDGTVRFIKGSISLPVWWALGTTAGNEVISADAF</sequence>
<dbReference type="SUPFAM" id="SSF54523">
    <property type="entry name" value="Pili subunits"/>
    <property type="match status" value="1"/>
</dbReference>
<organism evidence="2 3">
    <name type="scientific">Singulisphaera acidiphila (strain ATCC BAA-1392 / DSM 18658 / VKM B-2454 / MOB10)</name>
    <dbReference type="NCBI Taxonomy" id="886293"/>
    <lineage>
        <taxon>Bacteria</taxon>
        <taxon>Pseudomonadati</taxon>
        <taxon>Planctomycetota</taxon>
        <taxon>Planctomycetia</taxon>
        <taxon>Isosphaerales</taxon>
        <taxon>Isosphaeraceae</taxon>
        <taxon>Singulisphaera</taxon>
    </lineage>
</organism>
<accession>L0DJT3</accession>
<dbReference type="HOGENOM" id="CLU_041661_0_0_0"/>
<name>L0DJT3_SINAD</name>
<dbReference type="Pfam" id="PF07596">
    <property type="entry name" value="SBP_bac_10"/>
    <property type="match status" value="1"/>
</dbReference>
<dbReference type="RefSeq" id="WP_015248620.1">
    <property type="nucleotide sequence ID" value="NC_019892.1"/>
</dbReference>
<dbReference type="PANTHER" id="PTHR30093:SF2">
    <property type="entry name" value="TYPE II SECRETION SYSTEM PROTEIN H"/>
    <property type="match status" value="1"/>
</dbReference>
<dbReference type="InterPro" id="IPR011453">
    <property type="entry name" value="DUF1559"/>
</dbReference>
<evidence type="ECO:0000313" key="3">
    <source>
        <dbReference type="Proteomes" id="UP000010798"/>
    </source>
</evidence>
<dbReference type="eggNOG" id="COG2165">
    <property type="taxonomic scope" value="Bacteria"/>
</dbReference>
<feature type="domain" description="DUF1559" evidence="1">
    <location>
        <begin position="32"/>
        <end position="319"/>
    </location>
</feature>
<dbReference type="InterPro" id="IPR012902">
    <property type="entry name" value="N_methyl_site"/>
</dbReference>
<dbReference type="AlphaFoldDB" id="L0DJT3"/>
<protein>
    <submittedName>
        <fullName evidence="2">Prepilin-type N-terminal cleavage/methylation domain-containing protein</fullName>
    </submittedName>
</protein>
<dbReference type="Pfam" id="PF07963">
    <property type="entry name" value="N_methyl"/>
    <property type="match status" value="1"/>
</dbReference>
<dbReference type="OrthoDB" id="230785at2"/>
<proteinExistence type="predicted"/>